<evidence type="ECO:0000259" key="8">
    <source>
        <dbReference type="Pfam" id="PF06271"/>
    </source>
</evidence>
<feature type="region of interest" description="Disordered" evidence="6">
    <location>
        <begin position="1"/>
        <end position="26"/>
    </location>
</feature>
<keyword evidence="5 7" id="KW-0472">Membrane</keyword>
<dbReference type="PANTHER" id="PTHR36115">
    <property type="entry name" value="PROLINE-RICH ANTIGEN HOMOLOG-RELATED"/>
    <property type="match status" value="1"/>
</dbReference>
<evidence type="ECO:0000256" key="5">
    <source>
        <dbReference type="ARBA" id="ARBA00023136"/>
    </source>
</evidence>
<evidence type="ECO:0000256" key="3">
    <source>
        <dbReference type="ARBA" id="ARBA00022692"/>
    </source>
</evidence>
<evidence type="ECO:0000256" key="1">
    <source>
        <dbReference type="ARBA" id="ARBA00004651"/>
    </source>
</evidence>
<reference evidence="9 10" key="1">
    <citation type="submission" date="2014-07" db="EMBL/GenBank/DDBJ databases">
        <authorList>
            <person name="McCorrison J."/>
            <person name="Sanka R."/>
            <person name="Torralba M."/>
            <person name="Gillis M."/>
            <person name="Haft D.H."/>
            <person name="Methe B."/>
            <person name="Sutton G."/>
            <person name="Nelson K.E."/>
        </authorList>
    </citation>
    <scope>NUCLEOTIDE SEQUENCE [LARGE SCALE GENOMIC DNA]</scope>
    <source>
        <strain evidence="9 10">DNF00450</strain>
    </source>
</reference>
<evidence type="ECO:0000256" key="6">
    <source>
        <dbReference type="SAM" id="MobiDB-lite"/>
    </source>
</evidence>
<organism evidence="9 10">
    <name type="scientific">Corynebacterium freneyi DNF00450</name>
    <dbReference type="NCBI Taxonomy" id="1287475"/>
    <lineage>
        <taxon>Bacteria</taxon>
        <taxon>Bacillati</taxon>
        <taxon>Actinomycetota</taxon>
        <taxon>Actinomycetes</taxon>
        <taxon>Mycobacteriales</taxon>
        <taxon>Corynebacteriaceae</taxon>
        <taxon>Corynebacterium</taxon>
    </lineage>
</organism>
<dbReference type="EMBL" id="JRNE01000021">
    <property type="protein sequence ID" value="KGF18455.1"/>
    <property type="molecule type" value="Genomic_DNA"/>
</dbReference>
<proteinExistence type="predicted"/>
<dbReference type="eggNOG" id="COG1714">
    <property type="taxonomic scope" value="Bacteria"/>
</dbReference>
<name>A0A095Y7Q6_9CORY</name>
<dbReference type="InterPro" id="IPR051791">
    <property type="entry name" value="Pra-immunoreactive"/>
</dbReference>
<feature type="transmembrane region" description="Helical" evidence="7">
    <location>
        <begin position="118"/>
        <end position="143"/>
    </location>
</feature>
<keyword evidence="2" id="KW-1003">Cell membrane</keyword>
<comment type="subcellular location">
    <subcellularLocation>
        <location evidence="1">Cell membrane</location>
        <topology evidence="1">Multi-pass membrane protein</topology>
    </subcellularLocation>
</comment>
<dbReference type="AlphaFoldDB" id="A0A095Y7Q6"/>
<dbReference type="Pfam" id="PF06271">
    <property type="entry name" value="RDD"/>
    <property type="match status" value="1"/>
</dbReference>
<feature type="domain" description="RDD" evidence="8">
    <location>
        <begin position="108"/>
        <end position="230"/>
    </location>
</feature>
<accession>A0A095Y7Q6</accession>
<keyword evidence="4 7" id="KW-1133">Transmembrane helix</keyword>
<dbReference type="GO" id="GO:0005886">
    <property type="term" value="C:plasma membrane"/>
    <property type="evidence" value="ECO:0007669"/>
    <property type="project" value="UniProtKB-SubCell"/>
</dbReference>
<evidence type="ECO:0000313" key="10">
    <source>
        <dbReference type="Proteomes" id="UP000029548"/>
    </source>
</evidence>
<dbReference type="PANTHER" id="PTHR36115:SF4">
    <property type="entry name" value="MEMBRANE PROTEIN"/>
    <property type="match status" value="1"/>
</dbReference>
<dbReference type="InterPro" id="IPR010432">
    <property type="entry name" value="RDD"/>
</dbReference>
<comment type="caution">
    <text evidence="9">The sequence shown here is derived from an EMBL/GenBank/DDBJ whole genome shotgun (WGS) entry which is preliminary data.</text>
</comment>
<keyword evidence="3 7" id="KW-0812">Transmembrane</keyword>
<evidence type="ECO:0000256" key="2">
    <source>
        <dbReference type="ARBA" id="ARBA00022475"/>
    </source>
</evidence>
<evidence type="ECO:0000313" key="9">
    <source>
        <dbReference type="EMBL" id="KGF18455.1"/>
    </source>
</evidence>
<feature type="transmembrane region" description="Helical" evidence="7">
    <location>
        <begin position="194"/>
        <end position="216"/>
    </location>
</feature>
<dbReference type="RefSeq" id="WP_035120128.1">
    <property type="nucleotide sequence ID" value="NZ_JRNE01000021.1"/>
</dbReference>
<sequence length="237" mass="25029">MTNPYDNPFGPQGGNDPYGQAGYGQGTANPYGQAGYGQQGYGQAAYGQGGYGQQNYGQPAQQGYPQQGYGQMQPYAQQPMQAYGAAGHGGVPIGEKTLPVSGAGVSALPRWGGQILDAIIFLILMIIPIVILAMIPFLGWALLGAFTLIGKPLYYAICESSWGATPGKKMLGWKVIDVNTGGNLTFGRSFMRNLWNLGGLIPAVGFIVPILVGVSISGDPQGRAWHDRMADAAVVRR</sequence>
<dbReference type="Proteomes" id="UP000029548">
    <property type="component" value="Unassembled WGS sequence"/>
</dbReference>
<evidence type="ECO:0000256" key="7">
    <source>
        <dbReference type="SAM" id="Phobius"/>
    </source>
</evidence>
<evidence type="ECO:0000256" key="4">
    <source>
        <dbReference type="ARBA" id="ARBA00022989"/>
    </source>
</evidence>
<protein>
    <recommendedName>
        <fullName evidence="8">RDD domain-containing protein</fullName>
    </recommendedName>
</protein>
<gene>
    <name evidence="9" type="ORF">HMPREF1650_01680</name>
</gene>